<protein>
    <submittedName>
        <fullName evidence="2">Uncharacterized protein</fullName>
    </submittedName>
</protein>
<sequence length="401" mass="45983">MLPLFSPTVLLFVSLSLISLLIFLLCAIILEGKFLYPSLLTKWLVKKKKYEGMDEQLAISDTVFGVDDHVFIESSSQQIVLPQEEQQTKALLDLSIQLNKDIYSLEKVCSETLEFLLSYISAYRCTIFVPAPSADSLTIQEISTLELKAVSFFDKLVSVDNTSVENKCNIHTSLIGQAYRSGKKIEMNLTSILSRLQERNRTATSTNPDTHLFSFYDPLYTTQSNTHVFVNNLKENETEKDSLKACFLLIVPFVHSNQAEAIMEVRGFENFEPSQILFIERTGYLLATLLAGRRTLFQQLKSTMKQVIVWHNAAEMNLKAEMIQKEIEQLKYLQKELISDLHDARKLNKENTDKLLVLTMQNELLADLVKDLRVRESELLHALLKKEQQLKACYKYKPHDN</sequence>
<accession>A0AAE3RC14</accession>
<dbReference type="RefSeq" id="WP_314516561.1">
    <property type="nucleotide sequence ID" value="NZ_JASJOU010000013.1"/>
</dbReference>
<name>A0AAE3RC14_9BACT</name>
<reference evidence="2" key="1">
    <citation type="submission" date="2023-05" db="EMBL/GenBank/DDBJ databases">
        <authorList>
            <person name="Zhang X."/>
        </authorList>
    </citation>
    <scope>NUCLEOTIDE SEQUENCE</scope>
    <source>
        <strain evidence="2">BD1B2-1</strain>
    </source>
</reference>
<dbReference type="EMBL" id="JASJOU010000013">
    <property type="protein sequence ID" value="MDJ1504877.1"/>
    <property type="molecule type" value="Genomic_DNA"/>
</dbReference>
<dbReference type="InterPro" id="IPR029016">
    <property type="entry name" value="GAF-like_dom_sf"/>
</dbReference>
<keyword evidence="1" id="KW-0812">Transmembrane</keyword>
<feature type="transmembrane region" description="Helical" evidence="1">
    <location>
        <begin position="6"/>
        <end position="30"/>
    </location>
</feature>
<keyword evidence="1" id="KW-0472">Membrane</keyword>
<proteinExistence type="predicted"/>
<organism evidence="2 3">
    <name type="scientific">Xanthocytophaga agilis</name>
    <dbReference type="NCBI Taxonomy" id="3048010"/>
    <lineage>
        <taxon>Bacteria</taxon>
        <taxon>Pseudomonadati</taxon>
        <taxon>Bacteroidota</taxon>
        <taxon>Cytophagia</taxon>
        <taxon>Cytophagales</taxon>
        <taxon>Rhodocytophagaceae</taxon>
        <taxon>Xanthocytophaga</taxon>
    </lineage>
</organism>
<comment type="caution">
    <text evidence="2">The sequence shown here is derived from an EMBL/GenBank/DDBJ whole genome shotgun (WGS) entry which is preliminary data.</text>
</comment>
<keyword evidence="1" id="KW-1133">Transmembrane helix</keyword>
<evidence type="ECO:0000313" key="3">
    <source>
        <dbReference type="Proteomes" id="UP001232063"/>
    </source>
</evidence>
<dbReference type="AlphaFoldDB" id="A0AAE3RC14"/>
<dbReference type="SUPFAM" id="SSF55781">
    <property type="entry name" value="GAF domain-like"/>
    <property type="match status" value="1"/>
</dbReference>
<evidence type="ECO:0000313" key="2">
    <source>
        <dbReference type="EMBL" id="MDJ1504877.1"/>
    </source>
</evidence>
<keyword evidence="3" id="KW-1185">Reference proteome</keyword>
<dbReference type="Gene3D" id="3.30.450.40">
    <property type="match status" value="1"/>
</dbReference>
<evidence type="ECO:0000256" key="1">
    <source>
        <dbReference type="SAM" id="Phobius"/>
    </source>
</evidence>
<dbReference type="Proteomes" id="UP001232063">
    <property type="component" value="Unassembled WGS sequence"/>
</dbReference>
<gene>
    <name evidence="2" type="ORF">QNI22_29710</name>
</gene>